<feature type="compositionally biased region" description="Low complexity" evidence="1">
    <location>
        <begin position="127"/>
        <end position="142"/>
    </location>
</feature>
<dbReference type="AlphaFoldDB" id="A0A1L9SAW4"/>
<feature type="signal peptide" evidence="2">
    <location>
        <begin position="1"/>
        <end position="20"/>
    </location>
</feature>
<accession>A0A1L9SAW4</accession>
<evidence type="ECO:0000313" key="3">
    <source>
        <dbReference type="EMBL" id="OJJ44304.1"/>
    </source>
</evidence>
<dbReference type="RefSeq" id="XP_022578814.1">
    <property type="nucleotide sequence ID" value="XM_022727230.1"/>
</dbReference>
<feature type="compositionally biased region" description="Basic and acidic residues" evidence="1">
    <location>
        <begin position="675"/>
        <end position="684"/>
    </location>
</feature>
<feature type="compositionally biased region" description="Low complexity" evidence="1">
    <location>
        <begin position="198"/>
        <end position="208"/>
    </location>
</feature>
<keyword evidence="4" id="KW-1185">Reference proteome</keyword>
<feature type="compositionally biased region" description="Polar residues" evidence="1">
    <location>
        <begin position="451"/>
        <end position="464"/>
    </location>
</feature>
<protein>
    <recommendedName>
        <fullName evidence="5">Extracellular membrane protein CFEM domain-containing protein</fullName>
    </recommendedName>
</protein>
<dbReference type="VEuPathDB" id="FungiDB:ASPZODRAFT_18504"/>
<keyword evidence="2" id="KW-0732">Signal</keyword>
<dbReference type="Proteomes" id="UP000184188">
    <property type="component" value="Unassembled WGS sequence"/>
</dbReference>
<dbReference type="EMBL" id="KV878348">
    <property type="protein sequence ID" value="OJJ44304.1"/>
    <property type="molecule type" value="Genomic_DNA"/>
</dbReference>
<feature type="chain" id="PRO_5012996321" description="Extracellular membrane protein CFEM domain-containing protein" evidence="2">
    <location>
        <begin position="21"/>
        <end position="787"/>
    </location>
</feature>
<evidence type="ECO:0000256" key="2">
    <source>
        <dbReference type="SAM" id="SignalP"/>
    </source>
</evidence>
<feature type="compositionally biased region" description="Polar residues" evidence="1">
    <location>
        <begin position="171"/>
        <end position="192"/>
    </location>
</feature>
<sequence length="787" mass="78969">MRQIIPAVVFAGSVAQLAAGQSVTDYFKCAEGIIDGVKVPECESGTTIDCFCKDTESINSLDASVVKDCTDANITTKDVLKYLCEGTPEGVSARKGSLPMMHAERSVRQSRQRNARAYAPPPKSAHSSSTTTEQTSTSVVEEIQPTSAASNAPGVGVPGSLSSDYHAPVQVVSQSSSTLREDVFTSTSTSYHTRVVEEPSPAATEETVTTTMTSYHKVLVYVEPTPASVQSSSSAAKQPPSAPAVHSVQVVQSAVPTPKVATISTPATPSSSAQVAHGIESTGVVQSVNTIYVTVTETETACTCAADVPTGLVGDSTPVPSATSHAPVVVQFSPSVHLGLSSSGLLNNLLQAASTPTVVYEEHAATSVPGGSGGHGSSSVFAGSQSVATSTVVVEHLVHKSSAPVESGLPSFNRAVTSTPVAAHQFATQEVVVQPSPSTVSAPASNLHGLASSTSEQGVHSAPTTGADPVRASAPAPIYSQSIATVVGTETLRAPGPSGLGNAQGLSSVHHGAPLTAVDAVRPSASAPAPVHSAKATALVGVDPVRITRPAPRGLQDAGAYSPDVVEENAPVSSAAVSASAEAAPSSVNHLLHATPSVEVDNTTPSSSAASTSGIETSSSAASSSVASPSASSHLLHGSAIILHASSSSAANGLLHPATSTHTANAHLHGSGDGVDGKDKSKGGDDDDSKDDGSTTSDDNDNGTGDDLDDSSSSASPAPDSTRLVNGAVEGAEAPSSAVAAYSTPSSSSHGKANPFTAFEGRAVHQQLPQGLVVLAIAALMAVMAVF</sequence>
<evidence type="ECO:0000256" key="1">
    <source>
        <dbReference type="SAM" id="MobiDB-lite"/>
    </source>
</evidence>
<evidence type="ECO:0008006" key="5">
    <source>
        <dbReference type="Google" id="ProtNLM"/>
    </source>
</evidence>
<gene>
    <name evidence="3" type="ORF">ASPZODRAFT_18504</name>
</gene>
<reference evidence="4" key="1">
    <citation type="journal article" date="2017" name="Genome Biol.">
        <title>Comparative genomics reveals high biological diversity and specific adaptations in the industrially and medically important fungal genus Aspergillus.</title>
        <authorList>
            <person name="de Vries R.P."/>
            <person name="Riley R."/>
            <person name="Wiebenga A."/>
            <person name="Aguilar-Osorio G."/>
            <person name="Amillis S."/>
            <person name="Uchima C.A."/>
            <person name="Anderluh G."/>
            <person name="Asadollahi M."/>
            <person name="Askin M."/>
            <person name="Barry K."/>
            <person name="Battaglia E."/>
            <person name="Bayram O."/>
            <person name="Benocci T."/>
            <person name="Braus-Stromeyer S.A."/>
            <person name="Caldana C."/>
            <person name="Canovas D."/>
            <person name="Cerqueira G.C."/>
            <person name="Chen F."/>
            <person name="Chen W."/>
            <person name="Choi C."/>
            <person name="Clum A."/>
            <person name="Dos Santos R.A."/>
            <person name="Damasio A.R."/>
            <person name="Diallinas G."/>
            <person name="Emri T."/>
            <person name="Fekete E."/>
            <person name="Flipphi M."/>
            <person name="Freyberg S."/>
            <person name="Gallo A."/>
            <person name="Gournas C."/>
            <person name="Habgood R."/>
            <person name="Hainaut M."/>
            <person name="Harispe M.L."/>
            <person name="Henrissat B."/>
            <person name="Hilden K.S."/>
            <person name="Hope R."/>
            <person name="Hossain A."/>
            <person name="Karabika E."/>
            <person name="Karaffa L."/>
            <person name="Karanyi Z."/>
            <person name="Krasevec N."/>
            <person name="Kuo A."/>
            <person name="Kusch H."/>
            <person name="LaButti K."/>
            <person name="Lagendijk E.L."/>
            <person name="Lapidus A."/>
            <person name="Levasseur A."/>
            <person name="Lindquist E."/>
            <person name="Lipzen A."/>
            <person name="Logrieco A.F."/>
            <person name="MacCabe A."/>
            <person name="Maekelae M.R."/>
            <person name="Malavazi I."/>
            <person name="Melin P."/>
            <person name="Meyer V."/>
            <person name="Mielnichuk N."/>
            <person name="Miskei M."/>
            <person name="Molnar A.P."/>
            <person name="Mule G."/>
            <person name="Ngan C.Y."/>
            <person name="Orejas M."/>
            <person name="Orosz E."/>
            <person name="Ouedraogo J.P."/>
            <person name="Overkamp K.M."/>
            <person name="Park H.-S."/>
            <person name="Perrone G."/>
            <person name="Piumi F."/>
            <person name="Punt P.J."/>
            <person name="Ram A.F."/>
            <person name="Ramon A."/>
            <person name="Rauscher S."/>
            <person name="Record E."/>
            <person name="Riano-Pachon D.M."/>
            <person name="Robert V."/>
            <person name="Roehrig J."/>
            <person name="Ruller R."/>
            <person name="Salamov A."/>
            <person name="Salih N.S."/>
            <person name="Samson R.A."/>
            <person name="Sandor E."/>
            <person name="Sanguinetti M."/>
            <person name="Schuetze T."/>
            <person name="Sepcic K."/>
            <person name="Shelest E."/>
            <person name="Sherlock G."/>
            <person name="Sophianopoulou V."/>
            <person name="Squina F.M."/>
            <person name="Sun H."/>
            <person name="Susca A."/>
            <person name="Todd R.B."/>
            <person name="Tsang A."/>
            <person name="Unkles S.E."/>
            <person name="van de Wiele N."/>
            <person name="van Rossen-Uffink D."/>
            <person name="Oliveira J.V."/>
            <person name="Vesth T.C."/>
            <person name="Visser J."/>
            <person name="Yu J.-H."/>
            <person name="Zhou M."/>
            <person name="Andersen M.R."/>
            <person name="Archer D.B."/>
            <person name="Baker S.E."/>
            <person name="Benoit I."/>
            <person name="Brakhage A.A."/>
            <person name="Braus G.H."/>
            <person name="Fischer R."/>
            <person name="Frisvad J.C."/>
            <person name="Goldman G.H."/>
            <person name="Houbraken J."/>
            <person name="Oakley B."/>
            <person name="Pocsi I."/>
            <person name="Scazzocchio C."/>
            <person name="Seiboth B."/>
            <person name="vanKuyk P.A."/>
            <person name="Wortman J."/>
            <person name="Dyer P.S."/>
            <person name="Grigoriev I.V."/>
        </authorList>
    </citation>
    <scope>NUCLEOTIDE SEQUENCE [LARGE SCALE GENOMIC DNA]</scope>
    <source>
        <strain evidence="4">CBS 506.65</strain>
    </source>
</reference>
<dbReference type="STRING" id="1073090.A0A1L9SAW4"/>
<feature type="region of interest" description="Disordered" evidence="1">
    <location>
        <begin position="93"/>
        <end position="208"/>
    </location>
</feature>
<feature type="region of interest" description="Disordered" evidence="1">
    <location>
        <begin position="437"/>
        <end position="473"/>
    </location>
</feature>
<feature type="compositionally biased region" description="Acidic residues" evidence="1">
    <location>
        <begin position="698"/>
        <end position="710"/>
    </location>
</feature>
<proteinExistence type="predicted"/>
<evidence type="ECO:0000313" key="4">
    <source>
        <dbReference type="Proteomes" id="UP000184188"/>
    </source>
</evidence>
<dbReference type="GeneID" id="34613694"/>
<organism evidence="3 4">
    <name type="scientific">Penicilliopsis zonata CBS 506.65</name>
    <dbReference type="NCBI Taxonomy" id="1073090"/>
    <lineage>
        <taxon>Eukaryota</taxon>
        <taxon>Fungi</taxon>
        <taxon>Dikarya</taxon>
        <taxon>Ascomycota</taxon>
        <taxon>Pezizomycotina</taxon>
        <taxon>Eurotiomycetes</taxon>
        <taxon>Eurotiomycetidae</taxon>
        <taxon>Eurotiales</taxon>
        <taxon>Aspergillaceae</taxon>
        <taxon>Penicilliopsis</taxon>
    </lineage>
</organism>
<feature type="region of interest" description="Disordered" evidence="1">
    <location>
        <begin position="663"/>
        <end position="723"/>
    </location>
</feature>
<name>A0A1L9SAW4_9EURO</name>